<sequence>MLALLAAVTPTPTPTPVDPTTVTPGPWGFAVIALLAIVVILLVGDMVRRIRRVSVRDDIRAELDAEEAALAAGGSADVDRPDDAAPRDDDAADGRR</sequence>
<evidence type="ECO:0000256" key="1">
    <source>
        <dbReference type="SAM" id="MobiDB-lite"/>
    </source>
</evidence>
<dbReference type="PATRIC" id="fig|92835.4.peg.1806"/>
<keyword evidence="2" id="KW-0472">Membrane</keyword>
<dbReference type="Proteomes" id="UP000033956">
    <property type="component" value="Unassembled WGS sequence"/>
</dbReference>
<gene>
    <name evidence="3" type="ORF">RS81_01786</name>
</gene>
<feature type="transmembrane region" description="Helical" evidence="2">
    <location>
        <begin position="27"/>
        <end position="47"/>
    </location>
</feature>
<protein>
    <submittedName>
        <fullName evidence="3">Uncharacterized protein</fullName>
    </submittedName>
</protein>
<keyword evidence="2" id="KW-0812">Transmembrane</keyword>
<dbReference type="STRING" id="92835.RS81_01786"/>
<accession>A0A0M2H0Q7</accession>
<reference evidence="3 4" key="1">
    <citation type="submission" date="2015-02" db="EMBL/GenBank/DDBJ databases">
        <title>Draft genome sequences of ten Microbacterium spp. with emphasis on heavy metal contaminated environments.</title>
        <authorList>
            <person name="Corretto E."/>
        </authorList>
    </citation>
    <scope>NUCLEOTIDE SEQUENCE [LARGE SCALE GENOMIC DNA]</scope>
    <source>
        <strain evidence="3 4">DSM 12510</strain>
    </source>
</reference>
<dbReference type="RefSeq" id="WP_045275725.1">
    <property type="nucleotide sequence ID" value="NZ_BAAAUP010000001.1"/>
</dbReference>
<proteinExistence type="predicted"/>
<evidence type="ECO:0000313" key="4">
    <source>
        <dbReference type="Proteomes" id="UP000033956"/>
    </source>
</evidence>
<feature type="region of interest" description="Disordered" evidence="1">
    <location>
        <begin position="70"/>
        <end position="96"/>
    </location>
</feature>
<keyword evidence="4" id="KW-1185">Reference proteome</keyword>
<organism evidence="3 4">
    <name type="scientific">Microbacterium terrae</name>
    <dbReference type="NCBI Taxonomy" id="69369"/>
    <lineage>
        <taxon>Bacteria</taxon>
        <taxon>Bacillati</taxon>
        <taxon>Actinomycetota</taxon>
        <taxon>Actinomycetes</taxon>
        <taxon>Micrococcales</taxon>
        <taxon>Microbacteriaceae</taxon>
        <taxon>Microbacterium</taxon>
    </lineage>
</organism>
<name>A0A0M2H0Q7_9MICO</name>
<evidence type="ECO:0000256" key="2">
    <source>
        <dbReference type="SAM" id="Phobius"/>
    </source>
</evidence>
<dbReference type="AlphaFoldDB" id="A0A0M2H0Q7"/>
<evidence type="ECO:0000313" key="3">
    <source>
        <dbReference type="EMBL" id="KJL39966.1"/>
    </source>
</evidence>
<feature type="compositionally biased region" description="Basic and acidic residues" evidence="1">
    <location>
        <begin position="77"/>
        <end position="96"/>
    </location>
</feature>
<comment type="caution">
    <text evidence="3">The sequence shown here is derived from an EMBL/GenBank/DDBJ whole genome shotgun (WGS) entry which is preliminary data.</text>
</comment>
<keyword evidence="2" id="KW-1133">Transmembrane helix</keyword>
<dbReference type="EMBL" id="JYIZ01000048">
    <property type="protein sequence ID" value="KJL39966.1"/>
    <property type="molecule type" value="Genomic_DNA"/>
</dbReference>